<keyword evidence="3" id="KW-1185">Reference proteome</keyword>
<evidence type="ECO:0000313" key="3">
    <source>
        <dbReference type="Proteomes" id="UP001196413"/>
    </source>
</evidence>
<evidence type="ECO:0000313" key="2">
    <source>
        <dbReference type="EMBL" id="KAJ1347678.1"/>
    </source>
</evidence>
<proteinExistence type="predicted"/>
<protein>
    <submittedName>
        <fullName evidence="2">Uncharacterized protein</fullName>
    </submittedName>
</protein>
<feature type="compositionally biased region" description="Basic and acidic residues" evidence="1">
    <location>
        <begin position="1"/>
        <end position="21"/>
    </location>
</feature>
<evidence type="ECO:0000256" key="1">
    <source>
        <dbReference type="SAM" id="MobiDB-lite"/>
    </source>
</evidence>
<accession>A0AAD5LZ43</accession>
<dbReference type="AlphaFoldDB" id="A0AAD5LZ43"/>
<reference evidence="2" key="1">
    <citation type="submission" date="2021-06" db="EMBL/GenBank/DDBJ databases">
        <title>Parelaphostrongylus tenuis whole genome reference sequence.</title>
        <authorList>
            <person name="Garwood T.J."/>
            <person name="Larsen P.A."/>
            <person name="Fountain-Jones N.M."/>
            <person name="Garbe J.R."/>
            <person name="Macchietto M.G."/>
            <person name="Kania S.A."/>
            <person name="Gerhold R.W."/>
            <person name="Richards J.E."/>
            <person name="Wolf T.M."/>
        </authorList>
    </citation>
    <scope>NUCLEOTIDE SEQUENCE</scope>
    <source>
        <strain evidence="2">MNPRO001-30</strain>
        <tissue evidence="2">Meninges</tissue>
    </source>
</reference>
<dbReference type="Proteomes" id="UP001196413">
    <property type="component" value="Unassembled WGS sequence"/>
</dbReference>
<gene>
    <name evidence="2" type="ORF">KIN20_002805</name>
</gene>
<feature type="region of interest" description="Disordered" evidence="1">
    <location>
        <begin position="1"/>
        <end position="45"/>
    </location>
</feature>
<dbReference type="EMBL" id="JAHQIW010000366">
    <property type="protein sequence ID" value="KAJ1347678.1"/>
    <property type="molecule type" value="Genomic_DNA"/>
</dbReference>
<sequence length="171" mass="18574">MDLSHSDKFHLSEEKSRENVKTAEALLEGEAEPQTVTAKSIDTAQDTLKEQTEPLTTAAGILETTQEVVEDETEPLTAWSEIEETALSEISTCSEFSLLPRKTSVGSEFDAHVEASALSTALPGDVSGHGVTRHETEVERGIRAVDSIECRHRVPSSELRPVENCDNLNAG</sequence>
<comment type="caution">
    <text evidence="2">The sequence shown here is derived from an EMBL/GenBank/DDBJ whole genome shotgun (WGS) entry which is preliminary data.</text>
</comment>
<feature type="compositionally biased region" description="Polar residues" evidence="1">
    <location>
        <begin position="34"/>
        <end position="45"/>
    </location>
</feature>
<organism evidence="2 3">
    <name type="scientific">Parelaphostrongylus tenuis</name>
    <name type="common">Meningeal worm</name>
    <dbReference type="NCBI Taxonomy" id="148309"/>
    <lineage>
        <taxon>Eukaryota</taxon>
        <taxon>Metazoa</taxon>
        <taxon>Ecdysozoa</taxon>
        <taxon>Nematoda</taxon>
        <taxon>Chromadorea</taxon>
        <taxon>Rhabditida</taxon>
        <taxon>Rhabditina</taxon>
        <taxon>Rhabditomorpha</taxon>
        <taxon>Strongyloidea</taxon>
        <taxon>Metastrongylidae</taxon>
        <taxon>Parelaphostrongylus</taxon>
    </lineage>
</organism>
<name>A0AAD5LZ43_PARTN</name>